<dbReference type="STRING" id="39495.SAMN02745111_02201"/>
<evidence type="ECO:0000313" key="2">
    <source>
        <dbReference type="EMBL" id="SKA71335.1"/>
    </source>
</evidence>
<accession>A0A1T4W2N9</accession>
<reference evidence="2 3" key="1">
    <citation type="submission" date="2017-02" db="EMBL/GenBank/DDBJ databases">
        <authorList>
            <person name="Peterson S.W."/>
        </authorList>
    </citation>
    <scope>NUCLEOTIDE SEQUENCE [LARGE SCALE GENOMIC DNA]</scope>
    <source>
        <strain evidence="2 3">ATCC 35992</strain>
    </source>
</reference>
<feature type="transmembrane region" description="Helical" evidence="1">
    <location>
        <begin position="57"/>
        <end position="77"/>
    </location>
</feature>
<proteinExistence type="predicted"/>
<dbReference type="EMBL" id="FUXZ01000015">
    <property type="protein sequence ID" value="SKA71335.1"/>
    <property type="molecule type" value="Genomic_DNA"/>
</dbReference>
<dbReference type="Proteomes" id="UP000190814">
    <property type="component" value="Unassembled WGS sequence"/>
</dbReference>
<dbReference type="AlphaFoldDB" id="A0A1T4W2N9"/>
<gene>
    <name evidence="2" type="ORF">SAMN02745111_02201</name>
</gene>
<evidence type="ECO:0000313" key="3">
    <source>
        <dbReference type="Proteomes" id="UP000190814"/>
    </source>
</evidence>
<keyword evidence="3" id="KW-1185">Reference proteome</keyword>
<name>A0A1T4W2N9_9FIRM</name>
<dbReference type="RefSeq" id="WP_078767025.1">
    <property type="nucleotide sequence ID" value="NZ_FUXZ01000015.1"/>
</dbReference>
<organism evidence="2 3">
    <name type="scientific">Eubacterium uniforme</name>
    <dbReference type="NCBI Taxonomy" id="39495"/>
    <lineage>
        <taxon>Bacteria</taxon>
        <taxon>Bacillati</taxon>
        <taxon>Bacillota</taxon>
        <taxon>Clostridia</taxon>
        <taxon>Eubacteriales</taxon>
        <taxon>Eubacteriaceae</taxon>
        <taxon>Eubacterium</taxon>
    </lineage>
</organism>
<keyword evidence="1" id="KW-0472">Membrane</keyword>
<evidence type="ECO:0000256" key="1">
    <source>
        <dbReference type="SAM" id="Phobius"/>
    </source>
</evidence>
<dbReference type="OrthoDB" id="2032983at2"/>
<keyword evidence="1" id="KW-0812">Transmembrane</keyword>
<keyword evidence="1" id="KW-1133">Transmembrane helix</keyword>
<protein>
    <submittedName>
        <fullName evidence="2">Uncharacterized protein</fullName>
    </submittedName>
</protein>
<sequence>MTKKNKDIDNFAQISIDEFDNMDKNFEKHTFSDKYNKRKMEEFRAYKKRMNKVNYHGLEKVAVAAVAALVISSPFAVNALTNGELFNRIWGNEGKKNINSYKIEQVESEKIDDKGNVSKNTITMPKVEYEKVDDEKAERLIGKNVAHEPKVIQMGETKMTVNSVTRDRNGIVAEYTLEKKGGVDCLNYSELDNQLKGAWINENQDLKFAFNEGSGKIYVDMEKSTKDKLYCYEYMASNEVNFVSVSSAEKIKDHLTLSYSIKGTEEKVEIPVKDAIKTTEFANAKGGDIEVSPIAMRICSPKGILTNEDYFYNMIDYLGKVEITYKDGSKYLVEKRTYSDENLKEHKADEEVANFTYDCGGDGGVTILFNRLVDVSQVEKISVNGVDYTLK</sequence>